<feature type="signal peptide" evidence="9">
    <location>
        <begin position="1"/>
        <end position="22"/>
    </location>
</feature>
<dbReference type="InterPro" id="IPR033116">
    <property type="entry name" value="TRYPSIN_SER"/>
</dbReference>
<keyword evidence="5 8" id="KW-0720">Serine protease</keyword>
<keyword evidence="7" id="KW-1015">Disulfide bond</keyword>
<dbReference type="PANTHER" id="PTHR24276">
    <property type="entry name" value="POLYSERASE-RELATED"/>
    <property type="match status" value="1"/>
</dbReference>
<feature type="chain" id="PRO_5020036666" evidence="9">
    <location>
        <begin position="23"/>
        <end position="254"/>
    </location>
</feature>
<dbReference type="InterPro" id="IPR050430">
    <property type="entry name" value="Peptidase_S1"/>
</dbReference>
<keyword evidence="12" id="KW-1185">Reference proteome</keyword>
<name>A0A4C1VK71_EUMVA</name>
<comment type="caution">
    <text evidence="11">The sequence shown here is derived from an EMBL/GenBank/DDBJ whole genome shotgun (WGS) entry which is preliminary data.</text>
</comment>
<evidence type="ECO:0000313" key="12">
    <source>
        <dbReference type="Proteomes" id="UP000299102"/>
    </source>
</evidence>
<dbReference type="InterPro" id="IPR001314">
    <property type="entry name" value="Peptidase_S1A"/>
</dbReference>
<dbReference type="PANTHER" id="PTHR24276:SF91">
    <property type="entry name" value="AT26814P-RELATED"/>
    <property type="match status" value="1"/>
</dbReference>
<dbReference type="GO" id="GO:0006508">
    <property type="term" value="P:proteolysis"/>
    <property type="evidence" value="ECO:0007669"/>
    <property type="project" value="UniProtKB-KW"/>
</dbReference>
<dbReference type="FunFam" id="2.40.10.10:FF:000077">
    <property type="entry name" value="Predicted protein"/>
    <property type="match status" value="1"/>
</dbReference>
<dbReference type="PRINTS" id="PR00722">
    <property type="entry name" value="CHYMOTRYPSIN"/>
</dbReference>
<dbReference type="PROSITE" id="PS50240">
    <property type="entry name" value="TRYPSIN_DOM"/>
    <property type="match status" value="1"/>
</dbReference>
<keyword evidence="4 8" id="KW-0378">Hydrolase</keyword>
<comment type="similarity">
    <text evidence="1">Belongs to the peptidase S1 family.</text>
</comment>
<dbReference type="PROSITE" id="PS00134">
    <property type="entry name" value="TRYPSIN_HIS"/>
    <property type="match status" value="1"/>
</dbReference>
<accession>A0A4C1VK71</accession>
<organism evidence="11 12">
    <name type="scientific">Eumeta variegata</name>
    <name type="common">Bagworm moth</name>
    <name type="synonym">Eumeta japonica</name>
    <dbReference type="NCBI Taxonomy" id="151549"/>
    <lineage>
        <taxon>Eukaryota</taxon>
        <taxon>Metazoa</taxon>
        <taxon>Ecdysozoa</taxon>
        <taxon>Arthropoda</taxon>
        <taxon>Hexapoda</taxon>
        <taxon>Insecta</taxon>
        <taxon>Pterygota</taxon>
        <taxon>Neoptera</taxon>
        <taxon>Endopterygota</taxon>
        <taxon>Lepidoptera</taxon>
        <taxon>Glossata</taxon>
        <taxon>Ditrysia</taxon>
        <taxon>Tineoidea</taxon>
        <taxon>Psychidae</taxon>
        <taxon>Oiketicinae</taxon>
        <taxon>Eumeta</taxon>
    </lineage>
</organism>
<dbReference type="AlphaFoldDB" id="A0A4C1VK71"/>
<keyword evidence="6" id="KW-0865">Zymogen</keyword>
<keyword evidence="2 8" id="KW-0645">Protease</keyword>
<dbReference type="InterPro" id="IPR001254">
    <property type="entry name" value="Trypsin_dom"/>
</dbReference>
<dbReference type="Pfam" id="PF00089">
    <property type="entry name" value="Trypsin"/>
    <property type="match status" value="1"/>
</dbReference>
<dbReference type="InterPro" id="IPR043504">
    <property type="entry name" value="Peptidase_S1_PA_chymotrypsin"/>
</dbReference>
<evidence type="ECO:0000259" key="10">
    <source>
        <dbReference type="PROSITE" id="PS50240"/>
    </source>
</evidence>
<gene>
    <name evidence="11" type="primary">TRYP3</name>
    <name evidence="11" type="ORF">EVAR_89241_1</name>
</gene>
<dbReference type="Proteomes" id="UP000299102">
    <property type="component" value="Unassembled WGS sequence"/>
</dbReference>
<dbReference type="CDD" id="cd00190">
    <property type="entry name" value="Tryp_SPc"/>
    <property type="match status" value="1"/>
</dbReference>
<evidence type="ECO:0000256" key="5">
    <source>
        <dbReference type="ARBA" id="ARBA00022825"/>
    </source>
</evidence>
<evidence type="ECO:0000256" key="9">
    <source>
        <dbReference type="SAM" id="SignalP"/>
    </source>
</evidence>
<dbReference type="EMBL" id="BGZK01000358">
    <property type="protein sequence ID" value="GBP39019.1"/>
    <property type="molecule type" value="Genomic_DNA"/>
</dbReference>
<feature type="domain" description="Peptidase S1" evidence="10">
    <location>
        <begin position="31"/>
        <end position="253"/>
    </location>
</feature>
<proteinExistence type="inferred from homology"/>
<dbReference type="STRING" id="151549.A0A4C1VK71"/>
<sequence>MFVRKALLFSLLWICNFYVSDAAPQTNYVGVVGGEPARIEDFPYMASLRFFGSHICGGTIIHERFILTAGHCLSNGFLFLLSVRVGTANIGEGGETYSVRKAITHPNYTRDRDYDLSILELKSKLKFSEKVAIAKLPTTEEDYQADTVFNITGWGDTEYDGQPSKRLLRSEVPWVDQKTCKTEYTGMFEINDHMLCAGVEAHDACQGDSGGPLSLKGVVVGVVSGGRECARKDYPTVYMKVSRFIGWIENTIKY</sequence>
<dbReference type="GO" id="GO:0004252">
    <property type="term" value="F:serine-type endopeptidase activity"/>
    <property type="evidence" value="ECO:0007669"/>
    <property type="project" value="InterPro"/>
</dbReference>
<dbReference type="InterPro" id="IPR018114">
    <property type="entry name" value="TRYPSIN_HIS"/>
</dbReference>
<protein>
    <submittedName>
        <fullName evidence="11">Trypsin-3</fullName>
    </submittedName>
</protein>
<evidence type="ECO:0000313" key="11">
    <source>
        <dbReference type="EMBL" id="GBP39019.1"/>
    </source>
</evidence>
<evidence type="ECO:0000256" key="1">
    <source>
        <dbReference type="ARBA" id="ARBA00007664"/>
    </source>
</evidence>
<evidence type="ECO:0000256" key="6">
    <source>
        <dbReference type="ARBA" id="ARBA00023145"/>
    </source>
</evidence>
<evidence type="ECO:0000256" key="4">
    <source>
        <dbReference type="ARBA" id="ARBA00022801"/>
    </source>
</evidence>
<reference evidence="11 12" key="1">
    <citation type="journal article" date="2019" name="Commun. Biol.">
        <title>The bagworm genome reveals a unique fibroin gene that provides high tensile strength.</title>
        <authorList>
            <person name="Kono N."/>
            <person name="Nakamura H."/>
            <person name="Ohtoshi R."/>
            <person name="Tomita M."/>
            <person name="Numata K."/>
            <person name="Arakawa K."/>
        </authorList>
    </citation>
    <scope>NUCLEOTIDE SEQUENCE [LARGE SCALE GENOMIC DNA]</scope>
</reference>
<dbReference type="OrthoDB" id="10051896at2759"/>
<evidence type="ECO:0000256" key="8">
    <source>
        <dbReference type="RuleBase" id="RU363034"/>
    </source>
</evidence>
<evidence type="ECO:0000256" key="7">
    <source>
        <dbReference type="ARBA" id="ARBA00023157"/>
    </source>
</evidence>
<keyword evidence="3 9" id="KW-0732">Signal</keyword>
<evidence type="ECO:0000256" key="3">
    <source>
        <dbReference type="ARBA" id="ARBA00022729"/>
    </source>
</evidence>
<dbReference type="SUPFAM" id="SSF50494">
    <property type="entry name" value="Trypsin-like serine proteases"/>
    <property type="match status" value="1"/>
</dbReference>
<dbReference type="InterPro" id="IPR009003">
    <property type="entry name" value="Peptidase_S1_PA"/>
</dbReference>
<dbReference type="SMART" id="SM00020">
    <property type="entry name" value="Tryp_SPc"/>
    <property type="match status" value="1"/>
</dbReference>
<dbReference type="PROSITE" id="PS00135">
    <property type="entry name" value="TRYPSIN_SER"/>
    <property type="match status" value="1"/>
</dbReference>
<evidence type="ECO:0000256" key="2">
    <source>
        <dbReference type="ARBA" id="ARBA00022670"/>
    </source>
</evidence>
<dbReference type="Gene3D" id="2.40.10.10">
    <property type="entry name" value="Trypsin-like serine proteases"/>
    <property type="match status" value="1"/>
</dbReference>